<protein>
    <submittedName>
        <fullName evidence="2">Uncharacterized protein</fullName>
    </submittedName>
</protein>
<dbReference type="AlphaFoldDB" id="T1L1L3"/>
<dbReference type="KEGG" id="tut:107369415"/>
<reference evidence="3" key="1">
    <citation type="submission" date="2011-08" db="EMBL/GenBank/DDBJ databases">
        <authorList>
            <person name="Rombauts S."/>
        </authorList>
    </citation>
    <scope>NUCLEOTIDE SEQUENCE</scope>
    <source>
        <strain evidence="3">London</strain>
    </source>
</reference>
<sequence>MKSILCVALIALAISSSFAVKIKGSCPKPEQPKVDYWYFSNFINDWKVLGRTEETEPNSVWNNLEIRHLYPGKVVMIEWGDARDTHVRSQWDKYMDMIIGDFGGESYYDVHDYEFDPYSFNYTTSDGHPGQIWMPYYGRPKYAEAVLASCVKIDESTVDVKAWFVSMSTGATPSDEVKNIMKSLTGQKYLEVCQGSFC</sequence>
<dbReference type="Proteomes" id="UP000015104">
    <property type="component" value="Unassembled WGS sequence"/>
</dbReference>
<accession>T1L1L3</accession>
<proteinExistence type="predicted"/>
<dbReference type="HOGENOM" id="CLU_1379744_0_0_1"/>
<evidence type="ECO:0000256" key="1">
    <source>
        <dbReference type="SAM" id="SignalP"/>
    </source>
</evidence>
<reference evidence="2" key="2">
    <citation type="submission" date="2015-06" db="UniProtKB">
        <authorList>
            <consortium name="EnsemblMetazoa"/>
        </authorList>
    </citation>
    <scope>IDENTIFICATION</scope>
</reference>
<feature type="signal peptide" evidence="1">
    <location>
        <begin position="1"/>
        <end position="19"/>
    </location>
</feature>
<dbReference type="OMA" id="NFINDWK"/>
<gene>
    <name evidence="2" type="primary">107369415</name>
</gene>
<dbReference type="EnsemblMetazoa" id="tetur32g00050.1">
    <property type="protein sequence ID" value="tetur32g00050.1"/>
    <property type="gene ID" value="tetur32g00050"/>
</dbReference>
<feature type="chain" id="PRO_5004592033" evidence="1">
    <location>
        <begin position="20"/>
        <end position="198"/>
    </location>
</feature>
<name>T1L1L3_TETUR</name>
<keyword evidence="3" id="KW-1185">Reference proteome</keyword>
<evidence type="ECO:0000313" key="3">
    <source>
        <dbReference type="Proteomes" id="UP000015104"/>
    </source>
</evidence>
<evidence type="ECO:0000313" key="2">
    <source>
        <dbReference type="EnsemblMetazoa" id="tetur32g00050.1"/>
    </source>
</evidence>
<dbReference type="EMBL" id="CAEY01000915">
    <property type="status" value="NOT_ANNOTATED_CDS"/>
    <property type="molecule type" value="Genomic_DNA"/>
</dbReference>
<keyword evidence="1" id="KW-0732">Signal</keyword>
<organism evidence="2 3">
    <name type="scientific">Tetranychus urticae</name>
    <name type="common">Two-spotted spider mite</name>
    <dbReference type="NCBI Taxonomy" id="32264"/>
    <lineage>
        <taxon>Eukaryota</taxon>
        <taxon>Metazoa</taxon>
        <taxon>Ecdysozoa</taxon>
        <taxon>Arthropoda</taxon>
        <taxon>Chelicerata</taxon>
        <taxon>Arachnida</taxon>
        <taxon>Acari</taxon>
        <taxon>Acariformes</taxon>
        <taxon>Trombidiformes</taxon>
        <taxon>Prostigmata</taxon>
        <taxon>Eleutherengona</taxon>
        <taxon>Raphignathae</taxon>
        <taxon>Tetranychoidea</taxon>
        <taxon>Tetranychidae</taxon>
        <taxon>Tetranychus</taxon>
    </lineage>
</organism>